<reference evidence="1" key="1">
    <citation type="journal article" date="2014" name="Front. Microbiol.">
        <title>High frequency of phylogenetically diverse reductive dehalogenase-homologous genes in deep subseafloor sedimentary metagenomes.</title>
        <authorList>
            <person name="Kawai M."/>
            <person name="Futagami T."/>
            <person name="Toyoda A."/>
            <person name="Takaki Y."/>
            <person name="Nishi S."/>
            <person name="Hori S."/>
            <person name="Arai W."/>
            <person name="Tsubouchi T."/>
            <person name="Morono Y."/>
            <person name="Uchiyama I."/>
            <person name="Ito T."/>
            <person name="Fujiyama A."/>
            <person name="Inagaki F."/>
            <person name="Takami H."/>
        </authorList>
    </citation>
    <scope>NUCLEOTIDE SEQUENCE</scope>
    <source>
        <strain evidence="1">Expedition CK06-06</strain>
    </source>
</reference>
<dbReference type="AlphaFoldDB" id="X1BPY5"/>
<accession>X1BPY5</accession>
<name>X1BPY5_9ZZZZ</name>
<dbReference type="EMBL" id="BART01000677">
    <property type="protein sequence ID" value="GAG74216.1"/>
    <property type="molecule type" value="Genomic_DNA"/>
</dbReference>
<organism evidence="1">
    <name type="scientific">marine sediment metagenome</name>
    <dbReference type="NCBI Taxonomy" id="412755"/>
    <lineage>
        <taxon>unclassified sequences</taxon>
        <taxon>metagenomes</taxon>
        <taxon>ecological metagenomes</taxon>
    </lineage>
</organism>
<evidence type="ECO:0000313" key="1">
    <source>
        <dbReference type="EMBL" id="GAG74216.1"/>
    </source>
</evidence>
<comment type="caution">
    <text evidence="1">The sequence shown here is derived from an EMBL/GenBank/DDBJ whole genome shotgun (WGS) entry which is preliminary data.</text>
</comment>
<gene>
    <name evidence="1" type="ORF">S01H4_02920</name>
</gene>
<protein>
    <submittedName>
        <fullName evidence="1">Uncharacterized protein</fullName>
    </submittedName>
</protein>
<proteinExistence type="predicted"/>
<sequence length="196" mass="22514">MDTYRNTSLSSLGVTKTKSDYMAEKKLYDNLYKVIKANSGAIAANDNTLTEIMDLQIPRGYAARIRKVIFRDHSLKEQVDQEFFKTFMCLVLDPDDEETYQIPNFTVDHDVLCDAEHEYVRFEEDTTPNGISMVNPRETVHEFDESLDAVTVRNVRFNTQANGIETTANTSQTRCIVYFTYEKVSMDLYSKLLGIS</sequence>